<keyword evidence="4 11" id="KW-0540">Nuclease</keyword>
<gene>
    <name evidence="11 14" type="primary">rnmV</name>
    <name evidence="14" type="ORF">H9L01_02665</name>
</gene>
<dbReference type="GO" id="GO:0043822">
    <property type="term" value="F:ribonuclease M5 activity"/>
    <property type="evidence" value="ECO:0007669"/>
    <property type="project" value="UniProtKB-UniRule"/>
</dbReference>
<evidence type="ECO:0000313" key="15">
    <source>
        <dbReference type="Proteomes" id="UP000515928"/>
    </source>
</evidence>
<evidence type="ECO:0000256" key="11">
    <source>
        <dbReference type="HAMAP-Rule" id="MF_01469"/>
    </source>
</evidence>
<keyword evidence="1 11" id="KW-0963">Cytoplasm</keyword>
<evidence type="ECO:0000256" key="6">
    <source>
        <dbReference type="ARBA" id="ARBA00022730"/>
    </source>
</evidence>
<keyword evidence="15" id="KW-1185">Reference proteome</keyword>
<dbReference type="AlphaFoldDB" id="A0A7G9S0B2"/>
<dbReference type="InterPro" id="IPR004466">
    <property type="entry name" value="RNase_M5"/>
</dbReference>
<dbReference type="Pfam" id="PF13331">
    <property type="entry name" value="DUF4093"/>
    <property type="match status" value="1"/>
</dbReference>
<name>A0A7G9S0B2_9FIRM</name>
<accession>A0A7G9S0B2</accession>
<evidence type="ECO:0000256" key="12">
    <source>
        <dbReference type="NCBIfam" id="TIGR00334"/>
    </source>
</evidence>
<dbReference type="PROSITE" id="PS50880">
    <property type="entry name" value="TOPRIM"/>
    <property type="match status" value="1"/>
</dbReference>
<dbReference type="EMBL" id="CP060715">
    <property type="protein sequence ID" value="QNN61287.1"/>
    <property type="molecule type" value="Genomic_DNA"/>
</dbReference>
<dbReference type="EC" id="3.1.26.8" evidence="11 12"/>
<dbReference type="GO" id="GO:0006364">
    <property type="term" value="P:rRNA processing"/>
    <property type="evidence" value="ECO:0007669"/>
    <property type="project" value="UniProtKB-UniRule"/>
</dbReference>
<dbReference type="Proteomes" id="UP000515928">
    <property type="component" value="Chromosome"/>
</dbReference>
<dbReference type="InterPro" id="IPR025156">
    <property type="entry name" value="RNase_M5_C"/>
</dbReference>
<evidence type="ECO:0000256" key="3">
    <source>
        <dbReference type="ARBA" id="ARBA00022552"/>
    </source>
</evidence>
<dbReference type="SMART" id="SM00493">
    <property type="entry name" value="TOPRIM"/>
    <property type="match status" value="1"/>
</dbReference>
<evidence type="ECO:0000256" key="9">
    <source>
        <dbReference type="ARBA" id="ARBA00022842"/>
    </source>
</evidence>
<organism evidence="14 15">
    <name type="scientific">Erysipelothrix inopinata</name>
    <dbReference type="NCBI Taxonomy" id="225084"/>
    <lineage>
        <taxon>Bacteria</taxon>
        <taxon>Bacillati</taxon>
        <taxon>Bacillota</taxon>
        <taxon>Erysipelotrichia</taxon>
        <taxon>Erysipelotrichales</taxon>
        <taxon>Erysipelotrichaceae</taxon>
        <taxon>Erysipelothrix</taxon>
    </lineage>
</organism>
<evidence type="ECO:0000256" key="2">
    <source>
        <dbReference type="ARBA" id="ARBA00022517"/>
    </source>
</evidence>
<evidence type="ECO:0000256" key="7">
    <source>
        <dbReference type="ARBA" id="ARBA00022759"/>
    </source>
</evidence>
<reference evidence="14 15" key="1">
    <citation type="submission" date="2020-08" db="EMBL/GenBank/DDBJ databases">
        <title>Genome sequence of Erysipelothrix inopinata DSM 15511T.</title>
        <authorList>
            <person name="Hyun D.-W."/>
            <person name="Bae J.-W."/>
        </authorList>
    </citation>
    <scope>NUCLEOTIDE SEQUENCE [LARGE SCALE GENOMIC DNA]</scope>
    <source>
        <strain evidence="14 15">DSM 15511</strain>
    </source>
</reference>
<dbReference type="NCBIfam" id="TIGR00334">
    <property type="entry name" value="5S_RNA_mat_M5"/>
    <property type="match status" value="1"/>
</dbReference>
<comment type="function">
    <text evidence="11">Required for correct processing of both the 5' and 3' ends of 5S rRNA precursor. Cleaves both sides of a double-stranded region yielding mature 5S rRNA in one step.</text>
</comment>
<keyword evidence="10 11" id="KW-0694">RNA-binding</keyword>
<feature type="domain" description="Toprim" evidence="13">
    <location>
        <begin position="7"/>
        <end position="93"/>
    </location>
</feature>
<dbReference type="Pfam" id="PF01751">
    <property type="entry name" value="Toprim"/>
    <property type="match status" value="1"/>
</dbReference>
<keyword evidence="2 11" id="KW-0690">Ribosome biogenesis</keyword>
<dbReference type="GO" id="GO:0019843">
    <property type="term" value="F:rRNA binding"/>
    <property type="evidence" value="ECO:0007669"/>
    <property type="project" value="UniProtKB-KW"/>
</dbReference>
<keyword evidence="7 11" id="KW-0255">Endonuclease</keyword>
<evidence type="ECO:0000256" key="10">
    <source>
        <dbReference type="ARBA" id="ARBA00022884"/>
    </source>
</evidence>
<sequence>MKKQFVKEVIIVEGKHDLEKLEQCVDAKVIYSNGTHISREFLDLCKRLNENQGILIFTDPDGPGEYIRRTIMNYVGPCKHASLNVIQTKKKQKVGIEHADCEDILEALAQAVVFEKQEDTLSWHEFVDLDLAGKPNSQERRDFLSESLSIPKSNAKTLYKYLNMMQCTFEQCTKILGDKENENDR</sequence>
<dbReference type="GO" id="GO:0046872">
    <property type="term" value="F:metal ion binding"/>
    <property type="evidence" value="ECO:0007669"/>
    <property type="project" value="UniProtKB-KW"/>
</dbReference>
<evidence type="ECO:0000256" key="8">
    <source>
        <dbReference type="ARBA" id="ARBA00022801"/>
    </source>
</evidence>
<keyword evidence="9" id="KW-0460">Magnesium</keyword>
<keyword evidence="8 11" id="KW-0378">Hydrolase</keyword>
<evidence type="ECO:0000313" key="14">
    <source>
        <dbReference type="EMBL" id="QNN61287.1"/>
    </source>
</evidence>
<comment type="catalytic activity">
    <reaction evidence="11">
        <text>Endonucleolytic cleavage of RNA, removing 21 and 42 nucleotides, respectively, from the 5'- and 3'-termini of a 5S-rRNA precursor.</text>
        <dbReference type="EC" id="3.1.26.8"/>
    </reaction>
</comment>
<dbReference type="HAMAP" id="MF_01469">
    <property type="entry name" value="RNase_M5"/>
    <property type="match status" value="1"/>
</dbReference>
<keyword evidence="6 11" id="KW-0699">rRNA-binding</keyword>
<dbReference type="PANTHER" id="PTHR39156">
    <property type="entry name" value="RIBONUCLEASE M5"/>
    <property type="match status" value="1"/>
</dbReference>
<evidence type="ECO:0000259" key="13">
    <source>
        <dbReference type="PROSITE" id="PS50880"/>
    </source>
</evidence>
<dbReference type="Gene3D" id="3.40.1360.10">
    <property type="match status" value="1"/>
</dbReference>
<keyword evidence="5" id="KW-0479">Metal-binding</keyword>
<dbReference type="InterPro" id="IPR006171">
    <property type="entry name" value="TOPRIM_dom"/>
</dbReference>
<dbReference type="RefSeq" id="WP_187534489.1">
    <property type="nucleotide sequence ID" value="NZ_CBCSHU010000001.1"/>
</dbReference>
<evidence type="ECO:0000256" key="1">
    <source>
        <dbReference type="ARBA" id="ARBA00022490"/>
    </source>
</evidence>
<protein>
    <recommendedName>
        <fullName evidence="11 12">Ribonuclease M5</fullName>
        <ecNumber evidence="11 12">3.1.26.8</ecNumber>
    </recommendedName>
    <alternativeName>
        <fullName evidence="11">RNase M5</fullName>
    </alternativeName>
    <alternativeName>
        <fullName evidence="11">Ribosomal RNA terminal maturase M5</fullName>
    </alternativeName>
</protein>
<keyword evidence="3 11" id="KW-0698">rRNA processing</keyword>
<dbReference type="InterPro" id="IPR034141">
    <property type="entry name" value="TOPRIM_RNase_M5-like"/>
</dbReference>
<dbReference type="CDD" id="cd01027">
    <property type="entry name" value="TOPRIM_RNase_M5_like"/>
    <property type="match status" value="1"/>
</dbReference>
<dbReference type="SUPFAM" id="SSF110455">
    <property type="entry name" value="Toprim domain"/>
    <property type="match status" value="1"/>
</dbReference>
<comment type="subcellular location">
    <subcellularLocation>
        <location evidence="11">Cytoplasm</location>
    </subcellularLocation>
</comment>
<dbReference type="PANTHER" id="PTHR39156:SF1">
    <property type="entry name" value="RIBONUCLEASE M5"/>
    <property type="match status" value="1"/>
</dbReference>
<proteinExistence type="inferred from homology"/>
<dbReference type="KEGG" id="eio:H9L01_02665"/>
<dbReference type="GO" id="GO:0005737">
    <property type="term" value="C:cytoplasm"/>
    <property type="evidence" value="ECO:0007669"/>
    <property type="project" value="UniProtKB-SubCell"/>
</dbReference>
<evidence type="ECO:0000256" key="4">
    <source>
        <dbReference type="ARBA" id="ARBA00022722"/>
    </source>
</evidence>
<comment type="similarity">
    <text evidence="11">Belongs to the ribonuclease M5 family.</text>
</comment>
<evidence type="ECO:0000256" key="5">
    <source>
        <dbReference type="ARBA" id="ARBA00022723"/>
    </source>
</evidence>